<dbReference type="AlphaFoldDB" id="A0A1E3AQ88"/>
<dbReference type="PATRIC" id="fig|1432052.3.peg.3652"/>
<comment type="caution">
    <text evidence="2">The sequence shown here is derived from an EMBL/GenBank/DDBJ whole genome shotgun (WGS) entry which is preliminary data.</text>
</comment>
<gene>
    <name evidence="2" type="ORF">BEH84_03298</name>
</gene>
<proteinExistence type="predicted"/>
<dbReference type="InterPro" id="IPR025668">
    <property type="entry name" value="Tnp_DDE_dom"/>
</dbReference>
<name>A0A1E3AQ88_9FIRM</name>
<reference evidence="2 3" key="1">
    <citation type="submission" date="2016-07" db="EMBL/GenBank/DDBJ databases">
        <title>Characterization of isolates of Eisenbergiella tayi derived from blood cultures, using whole genome sequencing.</title>
        <authorList>
            <person name="Burdz T."/>
            <person name="Wiebe D."/>
            <person name="Huynh C."/>
            <person name="Bernard K."/>
        </authorList>
    </citation>
    <scope>NUCLEOTIDE SEQUENCE [LARGE SCALE GENOMIC DNA]</scope>
    <source>
        <strain evidence="2 3">NML 120489</strain>
    </source>
</reference>
<evidence type="ECO:0000313" key="2">
    <source>
        <dbReference type="EMBL" id="ODM10869.1"/>
    </source>
</evidence>
<protein>
    <submittedName>
        <fullName evidence="2">Transposase DDE domain protein</fullName>
    </submittedName>
</protein>
<feature type="domain" description="Transposase DDE" evidence="1">
    <location>
        <begin position="123"/>
        <end position="260"/>
    </location>
</feature>
<dbReference type="NCBIfam" id="NF033520">
    <property type="entry name" value="transpos_IS982"/>
    <property type="match status" value="1"/>
</dbReference>
<accession>A0A1E3AQ88</accession>
<evidence type="ECO:0000313" key="3">
    <source>
        <dbReference type="Proteomes" id="UP000095003"/>
    </source>
</evidence>
<dbReference type="EMBL" id="MCGI01000003">
    <property type="protein sequence ID" value="ODM10869.1"/>
    <property type="molecule type" value="Genomic_DNA"/>
</dbReference>
<sequence length="261" mass="29949">MLKFQDNHTTIIATFEDFIVTVYVLIDDLYTQDAPDSVCKRRNILDAKLSDSEIITIAICGELVGIDSENAWLSFVKKNYRHLFPKLCSRTRFNRARRALLQVTELIRQKLLAVFAIPCSRYFVIDSFPLAVCKFGRARYCQSFRLDGADYGKCPSKKETYFGYKVHALITLEGFITAFEITLASTDDREGLRDLVMQQQPLTILGDKGYVGEALSGEMREQGICLMALKRSNSKTDWARPVRQLIFRLRRRVETVFSQLS</sequence>
<dbReference type="Pfam" id="PF13612">
    <property type="entry name" value="DDE_Tnp_1_3"/>
    <property type="match status" value="1"/>
</dbReference>
<organism evidence="2 3">
    <name type="scientific">Eisenbergiella tayi</name>
    <dbReference type="NCBI Taxonomy" id="1432052"/>
    <lineage>
        <taxon>Bacteria</taxon>
        <taxon>Bacillati</taxon>
        <taxon>Bacillota</taxon>
        <taxon>Clostridia</taxon>
        <taxon>Lachnospirales</taxon>
        <taxon>Lachnospiraceae</taxon>
        <taxon>Eisenbergiella</taxon>
    </lineage>
</organism>
<dbReference type="Proteomes" id="UP000095003">
    <property type="component" value="Unassembled WGS sequence"/>
</dbReference>
<evidence type="ECO:0000259" key="1">
    <source>
        <dbReference type="Pfam" id="PF13612"/>
    </source>
</evidence>